<evidence type="ECO:0008006" key="3">
    <source>
        <dbReference type="Google" id="ProtNLM"/>
    </source>
</evidence>
<feature type="compositionally biased region" description="Pro residues" evidence="1">
    <location>
        <begin position="234"/>
        <end position="244"/>
    </location>
</feature>
<name>A0A6L2N7Y7_TANCI</name>
<comment type="caution">
    <text evidence="2">The sequence shown here is derived from an EMBL/GenBank/DDBJ whole genome shotgun (WGS) entry which is preliminary data.</text>
</comment>
<dbReference type="AlphaFoldDB" id="A0A6L2N7Y7"/>
<organism evidence="2">
    <name type="scientific">Tanacetum cinerariifolium</name>
    <name type="common">Dalmatian daisy</name>
    <name type="synonym">Chrysanthemum cinerariifolium</name>
    <dbReference type="NCBI Taxonomy" id="118510"/>
    <lineage>
        <taxon>Eukaryota</taxon>
        <taxon>Viridiplantae</taxon>
        <taxon>Streptophyta</taxon>
        <taxon>Embryophyta</taxon>
        <taxon>Tracheophyta</taxon>
        <taxon>Spermatophyta</taxon>
        <taxon>Magnoliopsida</taxon>
        <taxon>eudicotyledons</taxon>
        <taxon>Gunneridae</taxon>
        <taxon>Pentapetalae</taxon>
        <taxon>asterids</taxon>
        <taxon>campanulids</taxon>
        <taxon>Asterales</taxon>
        <taxon>Asteraceae</taxon>
        <taxon>Asteroideae</taxon>
        <taxon>Anthemideae</taxon>
        <taxon>Anthemidinae</taxon>
        <taxon>Tanacetum</taxon>
    </lineage>
</organism>
<accession>A0A6L2N7Y7</accession>
<feature type="region of interest" description="Disordered" evidence="1">
    <location>
        <begin position="218"/>
        <end position="244"/>
    </location>
</feature>
<gene>
    <name evidence="2" type="ORF">Tci_053525</name>
</gene>
<protein>
    <recommendedName>
        <fullName evidence="3">Reverse transcriptase domain-containing protein</fullName>
    </recommendedName>
</protein>
<feature type="compositionally biased region" description="Basic and acidic residues" evidence="1">
    <location>
        <begin position="218"/>
        <end position="231"/>
    </location>
</feature>
<sequence>MRFGGICFHFIKSSVENLVPIPSEFDDFFDNEIECDVLVCDDFTTFFNPLFDSNDDFSSSNDESFSVEDVLKEIFKIYSNPLFDNEIISSKIDPHHFNAESDLIESFLNRDIWMISNPKIDSFLEEFNGEIAHIDLVPLGINKADFDPEEEIQISDATIESLSPFPILVEDCNSHMEEIDLFLVMNDLMPPGIENDDYDSEEDIHFLEELLSSDPFPLHKNESSKFDHHDAPSFPRPPPEPSDV</sequence>
<evidence type="ECO:0000256" key="1">
    <source>
        <dbReference type="SAM" id="MobiDB-lite"/>
    </source>
</evidence>
<proteinExistence type="predicted"/>
<reference evidence="2" key="1">
    <citation type="journal article" date="2019" name="Sci. Rep.">
        <title>Draft genome of Tanacetum cinerariifolium, the natural source of mosquito coil.</title>
        <authorList>
            <person name="Yamashiro T."/>
            <person name="Shiraishi A."/>
            <person name="Satake H."/>
            <person name="Nakayama K."/>
        </authorList>
    </citation>
    <scope>NUCLEOTIDE SEQUENCE</scope>
</reference>
<evidence type="ECO:0000313" key="2">
    <source>
        <dbReference type="EMBL" id="GEU81547.1"/>
    </source>
</evidence>
<dbReference type="EMBL" id="BKCJ010008305">
    <property type="protein sequence ID" value="GEU81547.1"/>
    <property type="molecule type" value="Genomic_DNA"/>
</dbReference>